<feature type="region of interest" description="Disordered" evidence="7">
    <location>
        <begin position="541"/>
        <end position="610"/>
    </location>
</feature>
<keyword evidence="8" id="KW-1133">Transmembrane helix</keyword>
<evidence type="ECO:0000256" key="4">
    <source>
        <dbReference type="ARBA" id="ARBA00022840"/>
    </source>
</evidence>
<dbReference type="PANTHER" id="PTHR22942:SF66">
    <property type="entry name" value="RE19845P"/>
    <property type="match status" value="1"/>
</dbReference>
<evidence type="ECO:0000313" key="10">
    <source>
        <dbReference type="EMBL" id="KOS46665.1"/>
    </source>
</evidence>
<dbReference type="GO" id="GO:0000730">
    <property type="term" value="P:DNA recombinase assembly"/>
    <property type="evidence" value="ECO:0007669"/>
    <property type="project" value="TreeGrafter"/>
</dbReference>
<name>A0A0M9WIY8_9EURO</name>
<gene>
    <name evidence="10" type="ORF">ACN38_g2430</name>
</gene>
<feature type="compositionally biased region" description="Polar residues" evidence="7">
    <location>
        <begin position="392"/>
        <end position="410"/>
    </location>
</feature>
<reference evidence="10 11" key="1">
    <citation type="submission" date="2015-08" db="EMBL/GenBank/DDBJ databases">
        <title>Genome sequencing of Penicillium nordicum.</title>
        <authorList>
            <person name="Nguyen H.D."/>
            <person name="Seifert K.A."/>
        </authorList>
    </citation>
    <scope>NUCLEOTIDE SEQUENCE [LARGE SCALE GENOMIC DNA]</scope>
    <source>
        <strain evidence="10 11">DAOMC 185683</strain>
    </source>
</reference>
<feature type="transmembrane region" description="Helical" evidence="8">
    <location>
        <begin position="59"/>
        <end position="80"/>
    </location>
</feature>
<dbReference type="GO" id="GO:0005634">
    <property type="term" value="C:nucleus"/>
    <property type="evidence" value="ECO:0007669"/>
    <property type="project" value="UniProtKB-SubCell"/>
</dbReference>
<keyword evidence="11" id="KW-1185">Reference proteome</keyword>
<dbReference type="SMART" id="SM00382">
    <property type="entry name" value="AAA"/>
    <property type="match status" value="1"/>
</dbReference>
<keyword evidence="8" id="KW-0812">Transmembrane</keyword>
<comment type="caution">
    <text evidence="10">The sequence shown here is derived from an EMBL/GenBank/DDBJ whole genome shotgun (WGS) entry which is preliminary data.</text>
</comment>
<keyword evidence="4" id="KW-0067">ATP-binding</keyword>
<evidence type="ECO:0000256" key="3">
    <source>
        <dbReference type="ARBA" id="ARBA00022763"/>
    </source>
</evidence>
<dbReference type="GO" id="GO:0000150">
    <property type="term" value="F:DNA strand exchange activity"/>
    <property type="evidence" value="ECO:0007669"/>
    <property type="project" value="TreeGrafter"/>
</dbReference>
<evidence type="ECO:0000256" key="7">
    <source>
        <dbReference type="SAM" id="MobiDB-lite"/>
    </source>
</evidence>
<keyword evidence="8" id="KW-0472">Membrane</keyword>
<dbReference type="STRING" id="229535.A0A0M9WIY8"/>
<dbReference type="GO" id="GO:0006312">
    <property type="term" value="P:mitotic recombination"/>
    <property type="evidence" value="ECO:0007669"/>
    <property type="project" value="TreeGrafter"/>
</dbReference>
<feature type="compositionally biased region" description="Polar residues" evidence="7">
    <location>
        <begin position="565"/>
        <end position="578"/>
    </location>
</feature>
<proteinExistence type="predicted"/>
<accession>A0A0M9WIY8</accession>
<dbReference type="PANTHER" id="PTHR22942">
    <property type="entry name" value="RECA/RAD51/RADA DNA STRAND-PAIRING FAMILY MEMBER"/>
    <property type="match status" value="1"/>
</dbReference>
<dbReference type="GO" id="GO:0042148">
    <property type="term" value="P:DNA strand invasion"/>
    <property type="evidence" value="ECO:0007669"/>
    <property type="project" value="TreeGrafter"/>
</dbReference>
<dbReference type="InterPro" id="IPR020588">
    <property type="entry name" value="RecA_ATP-bd"/>
</dbReference>
<evidence type="ECO:0000256" key="2">
    <source>
        <dbReference type="ARBA" id="ARBA00022741"/>
    </source>
</evidence>
<comment type="subcellular location">
    <subcellularLocation>
        <location evidence="1">Nucleus</location>
    </subcellularLocation>
</comment>
<dbReference type="Gene3D" id="3.40.50.300">
    <property type="entry name" value="P-loop containing nucleotide triphosphate hydrolases"/>
    <property type="match status" value="1"/>
</dbReference>
<evidence type="ECO:0000256" key="5">
    <source>
        <dbReference type="ARBA" id="ARBA00023204"/>
    </source>
</evidence>
<protein>
    <recommendedName>
        <fullName evidence="9">RecA family profile 1 domain-containing protein</fullName>
    </recommendedName>
</protein>
<keyword evidence="3" id="KW-0227">DNA damage</keyword>
<feature type="compositionally biased region" description="Low complexity" evidence="7">
    <location>
        <begin position="432"/>
        <end position="446"/>
    </location>
</feature>
<keyword evidence="5" id="KW-0234">DNA repair</keyword>
<dbReference type="GO" id="GO:0005524">
    <property type="term" value="F:ATP binding"/>
    <property type="evidence" value="ECO:0007669"/>
    <property type="project" value="UniProtKB-KW"/>
</dbReference>
<dbReference type="Pfam" id="PF08423">
    <property type="entry name" value="Rad51"/>
    <property type="match status" value="1"/>
</dbReference>
<dbReference type="GO" id="GO:0061982">
    <property type="term" value="P:meiosis I cell cycle process"/>
    <property type="evidence" value="ECO:0007669"/>
    <property type="project" value="UniProtKB-ARBA"/>
</dbReference>
<dbReference type="PROSITE" id="PS50162">
    <property type="entry name" value="RECA_2"/>
    <property type="match status" value="1"/>
</dbReference>
<sequence length="628" mass="69061">MILPKSGVIMNFKDIFSPFGAYGQMKIYREDKHGPCNKDDMSQSKSSYLFFFSLPDHFWRLYGVGIFILLWLVVIGPTRYSGHVNHEQSRVETSTPIRTAFPMDLLLVLPGFITKPFAHILPPLERAKVTTVDVITLDSLEIAKRARVPPADVRRLSSSIVEALHTDVGFDKPQTNIGTSDGPSSSINPDVVSRTISSTKRASQWNTISTLDPAMDALLGGGIPTGYVTEVTGESGSGKTQFLLSLCLAVQLPKPQGLRRRAIYISTEHPLSTPRLSQLLEYHPVLSILPPEQTPSLQDILSINAMDLETQDHILNFHLPVAIERYDIGLVIIDSITSNYRAEHTSNSIQALTKRSSQLAKLGHLLRNLAVKEDIAIVLANQVSDRFESIKSNEPTPRTGVPSMSSQTADHGSGPVSPFPKSRTEQLATRNSQQPPSSSPAISSSPYHAPDDKNFDGSYLIAPRVRSMLNVAHQERFYSGWGDGAYPENGSLKNPALGFVWTTQMACRIALKKEESHAAVVSMADNSYPASTQEAAQFQNGGNADAYRDPDSIAMPAPYSKNRVSDSQNQQSALGSESITRRTMKLVFAPWTAGPKDTPRKGQSSRRSGEVEFEIWKGGLRFLSTRKS</sequence>
<evidence type="ECO:0000256" key="8">
    <source>
        <dbReference type="SAM" id="Phobius"/>
    </source>
</evidence>
<dbReference type="OrthoDB" id="1861185at2759"/>
<feature type="region of interest" description="Disordered" evidence="7">
    <location>
        <begin position="389"/>
        <end position="449"/>
    </location>
</feature>
<dbReference type="GO" id="GO:0003697">
    <property type="term" value="F:single-stranded DNA binding"/>
    <property type="evidence" value="ECO:0007669"/>
    <property type="project" value="TreeGrafter"/>
</dbReference>
<evidence type="ECO:0000313" key="11">
    <source>
        <dbReference type="Proteomes" id="UP000037696"/>
    </source>
</evidence>
<organism evidence="10 11">
    <name type="scientific">Penicillium nordicum</name>
    <dbReference type="NCBI Taxonomy" id="229535"/>
    <lineage>
        <taxon>Eukaryota</taxon>
        <taxon>Fungi</taxon>
        <taxon>Dikarya</taxon>
        <taxon>Ascomycota</taxon>
        <taxon>Pezizomycotina</taxon>
        <taxon>Eurotiomycetes</taxon>
        <taxon>Eurotiomycetidae</taxon>
        <taxon>Eurotiales</taxon>
        <taxon>Aspergillaceae</taxon>
        <taxon>Penicillium</taxon>
    </lineage>
</organism>
<dbReference type="InterPro" id="IPR047348">
    <property type="entry name" value="XRCC3-like_C"/>
</dbReference>
<feature type="domain" description="RecA family profile 1" evidence="9">
    <location>
        <begin position="204"/>
        <end position="383"/>
    </location>
</feature>
<dbReference type="SUPFAM" id="SSF52540">
    <property type="entry name" value="P-loop containing nucleoside triphosphate hydrolases"/>
    <property type="match status" value="1"/>
</dbReference>
<dbReference type="InterPro" id="IPR003593">
    <property type="entry name" value="AAA+_ATPase"/>
</dbReference>
<dbReference type="GO" id="GO:0003690">
    <property type="term" value="F:double-stranded DNA binding"/>
    <property type="evidence" value="ECO:0007669"/>
    <property type="project" value="TreeGrafter"/>
</dbReference>
<dbReference type="EMBL" id="LHQQ01000026">
    <property type="protein sequence ID" value="KOS46665.1"/>
    <property type="molecule type" value="Genomic_DNA"/>
</dbReference>
<dbReference type="InterPro" id="IPR027417">
    <property type="entry name" value="P-loop_NTPase"/>
</dbReference>
<keyword evidence="2" id="KW-0547">Nucleotide-binding</keyword>
<dbReference type="AlphaFoldDB" id="A0A0M9WIY8"/>
<evidence type="ECO:0000256" key="1">
    <source>
        <dbReference type="ARBA" id="ARBA00004123"/>
    </source>
</evidence>
<dbReference type="Proteomes" id="UP000037696">
    <property type="component" value="Unassembled WGS sequence"/>
</dbReference>
<dbReference type="GO" id="GO:0140664">
    <property type="term" value="F:ATP-dependent DNA damage sensor activity"/>
    <property type="evidence" value="ECO:0007669"/>
    <property type="project" value="InterPro"/>
</dbReference>
<keyword evidence="6" id="KW-0539">Nucleus</keyword>
<evidence type="ECO:0000259" key="9">
    <source>
        <dbReference type="PROSITE" id="PS50162"/>
    </source>
</evidence>
<evidence type="ECO:0000256" key="6">
    <source>
        <dbReference type="ARBA" id="ARBA00023242"/>
    </source>
</evidence>
<dbReference type="CDD" id="cd19491">
    <property type="entry name" value="XRCC3"/>
    <property type="match status" value="1"/>
</dbReference>
<dbReference type="InterPro" id="IPR013632">
    <property type="entry name" value="Rad51_C"/>
</dbReference>